<dbReference type="InterPro" id="IPR032710">
    <property type="entry name" value="NTF2-like_dom_sf"/>
</dbReference>
<dbReference type="AlphaFoldDB" id="A0AAV0YXK9"/>
<organism evidence="2 3">
    <name type="scientific">Vicia faba</name>
    <name type="common">Broad bean</name>
    <name type="synonym">Faba vulgaris</name>
    <dbReference type="NCBI Taxonomy" id="3906"/>
    <lineage>
        <taxon>Eukaryota</taxon>
        <taxon>Viridiplantae</taxon>
        <taxon>Streptophyta</taxon>
        <taxon>Embryophyta</taxon>
        <taxon>Tracheophyta</taxon>
        <taxon>Spermatophyta</taxon>
        <taxon>Magnoliopsida</taxon>
        <taxon>eudicotyledons</taxon>
        <taxon>Gunneridae</taxon>
        <taxon>Pentapetalae</taxon>
        <taxon>rosids</taxon>
        <taxon>fabids</taxon>
        <taxon>Fabales</taxon>
        <taxon>Fabaceae</taxon>
        <taxon>Papilionoideae</taxon>
        <taxon>50 kb inversion clade</taxon>
        <taxon>NPAAA clade</taxon>
        <taxon>Hologalegina</taxon>
        <taxon>IRL clade</taxon>
        <taxon>Fabeae</taxon>
        <taxon>Vicia</taxon>
    </lineage>
</organism>
<keyword evidence="1" id="KW-0812">Transmembrane</keyword>
<evidence type="ECO:0000313" key="3">
    <source>
        <dbReference type="Proteomes" id="UP001157006"/>
    </source>
</evidence>
<dbReference type="Gene3D" id="3.10.450.50">
    <property type="match status" value="1"/>
</dbReference>
<reference evidence="2 3" key="1">
    <citation type="submission" date="2023-01" db="EMBL/GenBank/DDBJ databases">
        <authorList>
            <person name="Kreplak J."/>
        </authorList>
    </citation>
    <scope>NUCLEOTIDE SEQUENCE [LARGE SCALE GENOMIC DNA]</scope>
</reference>
<evidence type="ECO:0000313" key="2">
    <source>
        <dbReference type="EMBL" id="CAI8590556.1"/>
    </source>
</evidence>
<dbReference type="SUPFAM" id="SSF54427">
    <property type="entry name" value="NTF2-like"/>
    <property type="match status" value="1"/>
</dbReference>
<evidence type="ECO:0008006" key="4">
    <source>
        <dbReference type="Google" id="ProtNLM"/>
    </source>
</evidence>
<dbReference type="PANTHER" id="PTHR33698:SF6">
    <property type="entry name" value="TRANSMEMBRANE PROTEIN"/>
    <property type="match status" value="1"/>
</dbReference>
<dbReference type="Proteomes" id="UP001157006">
    <property type="component" value="Chromosome 1L"/>
</dbReference>
<dbReference type="PANTHER" id="PTHR33698">
    <property type="entry name" value="NUCLEAR TRANSPORT FACTOR 2 (NTF2)-LIKE PROTEIN"/>
    <property type="match status" value="1"/>
</dbReference>
<sequence>MTLFSINGPIKCNNGIMPFSTLPYNHISLPRKLRTNIHKHGNSLSPYSCQTSTQKKLYSRKQRGLSLFAFDAKNSEPMGGEDDDDEALDAVMKLYSSFKNKNMQELSDILADECRCVCNFFSFFQTFQGKSQVLEFFSNMIRLFGDNIQIVVKPSLHDGMNVGVHWKFEWNTIHVPLGKGFSFHICQTYRGKAVIKNIEMFMEPLLLLEPFMRLKMKTNLKEVFLLSSLRGESGNNARRSILCTVLAVLSLAALLFFFMKLVL</sequence>
<evidence type="ECO:0000256" key="1">
    <source>
        <dbReference type="SAM" id="Phobius"/>
    </source>
</evidence>
<proteinExistence type="predicted"/>
<feature type="transmembrane region" description="Helical" evidence="1">
    <location>
        <begin position="240"/>
        <end position="259"/>
    </location>
</feature>
<accession>A0AAV0YXK9</accession>
<keyword evidence="3" id="KW-1185">Reference proteome</keyword>
<keyword evidence="1" id="KW-1133">Transmembrane helix</keyword>
<protein>
    <recommendedName>
        <fullName evidence="4">Transmembrane protein</fullName>
    </recommendedName>
</protein>
<keyword evidence="1" id="KW-0472">Membrane</keyword>
<gene>
    <name evidence="2" type="ORF">VFH_I446680</name>
</gene>
<dbReference type="EMBL" id="OX451736">
    <property type="protein sequence ID" value="CAI8590556.1"/>
    <property type="molecule type" value="Genomic_DNA"/>
</dbReference>
<name>A0AAV0YXK9_VICFA</name>